<comment type="caution">
    <text evidence="3">The sequence shown here is derived from an EMBL/GenBank/DDBJ whole genome shotgun (WGS) entry which is preliminary data.</text>
</comment>
<gene>
    <name evidence="3" type="ORF">EZS28_027053</name>
</gene>
<dbReference type="AlphaFoldDB" id="A0A5J4V529"/>
<dbReference type="Proteomes" id="UP000324800">
    <property type="component" value="Unassembled WGS sequence"/>
</dbReference>
<protein>
    <submittedName>
        <fullName evidence="3">Uncharacterized protein</fullName>
    </submittedName>
</protein>
<evidence type="ECO:0000313" key="4">
    <source>
        <dbReference type="Proteomes" id="UP000324800"/>
    </source>
</evidence>
<feature type="region of interest" description="Disordered" evidence="2">
    <location>
        <begin position="111"/>
        <end position="133"/>
    </location>
</feature>
<proteinExistence type="predicted"/>
<feature type="compositionally biased region" description="Basic and acidic residues" evidence="2">
    <location>
        <begin position="123"/>
        <end position="133"/>
    </location>
</feature>
<evidence type="ECO:0000256" key="1">
    <source>
        <dbReference type="SAM" id="Coils"/>
    </source>
</evidence>
<reference evidence="3 4" key="1">
    <citation type="submission" date="2019-03" db="EMBL/GenBank/DDBJ databases">
        <title>Single cell metagenomics reveals metabolic interactions within the superorganism composed of flagellate Streblomastix strix and complex community of Bacteroidetes bacteria on its surface.</title>
        <authorList>
            <person name="Treitli S.C."/>
            <person name="Kolisko M."/>
            <person name="Husnik F."/>
            <person name="Keeling P."/>
            <person name="Hampl V."/>
        </authorList>
    </citation>
    <scope>NUCLEOTIDE SEQUENCE [LARGE SCALE GENOMIC DNA]</scope>
    <source>
        <strain evidence="3">ST1C</strain>
    </source>
</reference>
<sequence>MSQAEETISQMKKRIIELEQKNKLNQNTILALEEQRNARGQLFDEQSRKLVDGERNKLLLELEEMKTASNKEILELRQANEDVKKALNKEIAAHNTTRENYLEQNNRAERLGQAQRQAQSEKMAADERARRNAQESMEAQSALSRLTDQMNDLQKDNQTLKMQLENTLAKTAEHEVRGETRIQLISKVRELQTEIDRVQNFKNDAILQIQSLRLERDRETERANLASSEREKQQDELRIAREGQQRITLQFRERESVLAEMQRRYEQLMEESIRMREEKEREQNAYTATLQNLQAKASEQLVSKDNIIDKLRQEIVELRKNSETTSKSKEKEFKVQNQQRIKEIKEEHNREIIQLHKIMEEKEKEYHDKEAEKKQSYEKLIFTKNEEIKRITTINEREITRLRDETKKREDELHTELQQLKEEKERERDSLIKEKQNELSEMQQRTSAECAASIQRESAVRQECEQKIRTADLQRAEEMRRNSEEERVKYETIIKDVQAQSAQAIEDAQQLKEEVEQLREVVREAEHKALMEKESALEQQRSQWTTQFQEMIEKHQSEKEDIEKEHQQREAVTQRRLTTEKKKATDALQERLEAVEKEKDQAATKLRQFEAVHGQEKRRAVSDVEKKWKDKTEAIEQKYKDELQQTQEQLKQYQKKIQELNAAQKENKQREDEMTELSEKQNTEWREALQEREQQLQRQEQRFEKEKQIQSAIHMQQLEQKDSEIRLLQDTLRRHEDQLTVGAKDREAIMSELRGNIDAERDQHERLMSQVKQQAALEQKLRDDSILQLKQQIDENHSEKDILLKQAVILRQQLDIARAQLGGVARLGLSIPSINATSTFTGYQNNSGSSDGVFNSIQENDQNQFTVNSTWFPPNSRSPSVRLSPTQSVWALHTTLNLLNRPKHKHLHKCKEQQKLQILLITHVYYMNKDQKRWKIY</sequence>
<feature type="coiled-coil region" evidence="1">
    <location>
        <begin position="59"/>
        <end position="111"/>
    </location>
</feature>
<organism evidence="3 4">
    <name type="scientific">Streblomastix strix</name>
    <dbReference type="NCBI Taxonomy" id="222440"/>
    <lineage>
        <taxon>Eukaryota</taxon>
        <taxon>Metamonada</taxon>
        <taxon>Preaxostyla</taxon>
        <taxon>Oxymonadida</taxon>
        <taxon>Streblomastigidae</taxon>
        <taxon>Streblomastix</taxon>
    </lineage>
</organism>
<evidence type="ECO:0000256" key="2">
    <source>
        <dbReference type="SAM" id="MobiDB-lite"/>
    </source>
</evidence>
<keyword evidence="1" id="KW-0175">Coiled coil</keyword>
<feature type="region of interest" description="Disordered" evidence="2">
    <location>
        <begin position="408"/>
        <end position="429"/>
    </location>
</feature>
<name>A0A5J4V529_9EUKA</name>
<feature type="coiled-coil region" evidence="1">
    <location>
        <begin position="202"/>
        <end position="379"/>
    </location>
</feature>
<feature type="coiled-coil region" evidence="1">
    <location>
        <begin position="136"/>
        <end position="170"/>
    </location>
</feature>
<accession>A0A5J4V529</accession>
<dbReference type="EMBL" id="SNRW01009835">
    <property type="protein sequence ID" value="KAA6377420.1"/>
    <property type="molecule type" value="Genomic_DNA"/>
</dbReference>
<feature type="region of interest" description="Disordered" evidence="2">
    <location>
        <begin position="558"/>
        <end position="582"/>
    </location>
</feature>
<feature type="coiled-coil region" evidence="1">
    <location>
        <begin position="1"/>
        <end position="35"/>
    </location>
</feature>
<evidence type="ECO:0000313" key="3">
    <source>
        <dbReference type="EMBL" id="KAA6377420.1"/>
    </source>
</evidence>